<dbReference type="Proteomes" id="UP000190130">
    <property type="component" value="Unassembled WGS sequence"/>
</dbReference>
<dbReference type="Pfam" id="PF03779">
    <property type="entry name" value="SPW"/>
    <property type="match status" value="1"/>
</dbReference>
<feature type="transmembrane region" description="Helical" evidence="1">
    <location>
        <begin position="12"/>
        <end position="30"/>
    </location>
</feature>
<accession>A0A0Q3L141</accession>
<dbReference type="InterPro" id="IPR005530">
    <property type="entry name" value="SPW"/>
</dbReference>
<name>A0A0Q3L141_9HYPH</name>
<proteinExistence type="predicted"/>
<dbReference type="Proteomes" id="UP000051562">
    <property type="component" value="Unassembled WGS sequence"/>
</dbReference>
<evidence type="ECO:0000313" key="4">
    <source>
        <dbReference type="EMBL" id="SKC05981.1"/>
    </source>
</evidence>
<evidence type="ECO:0000259" key="2">
    <source>
        <dbReference type="Pfam" id="PF03779"/>
    </source>
</evidence>
<feature type="transmembrane region" description="Helical" evidence="1">
    <location>
        <begin position="91"/>
        <end position="110"/>
    </location>
</feature>
<evidence type="ECO:0000313" key="3">
    <source>
        <dbReference type="EMBL" id="KQK30388.1"/>
    </source>
</evidence>
<keyword evidence="1" id="KW-0472">Membrane</keyword>
<gene>
    <name evidence="3" type="ORF">ARD30_13795</name>
    <name evidence="4" type="ORF">SAMN05660750_03937</name>
</gene>
<feature type="domain" description="SPW repeat-containing integral membrane" evidence="2">
    <location>
        <begin position="12"/>
        <end position="105"/>
    </location>
</feature>
<keyword evidence="1" id="KW-1133">Transmembrane helix</keyword>
<dbReference type="EMBL" id="LMAR01000037">
    <property type="protein sequence ID" value="KQK30388.1"/>
    <property type="molecule type" value="Genomic_DNA"/>
</dbReference>
<keyword evidence="5" id="KW-1185">Reference proteome</keyword>
<feature type="transmembrane region" description="Helical" evidence="1">
    <location>
        <begin position="67"/>
        <end position="85"/>
    </location>
</feature>
<evidence type="ECO:0000313" key="5">
    <source>
        <dbReference type="Proteomes" id="UP000051562"/>
    </source>
</evidence>
<dbReference type="OrthoDB" id="166183at2"/>
<sequence>MLTANTNARRPQDWCNLILAGLLFFSPWFMGFVGDFMPTRNAWIVGVVLALVAVAALSAFAEWEEWLNLALGLWLVAAPWMLGFTSNFAAFWSHVVLGLLTAAVSAWAVWDYRHEPHATA</sequence>
<evidence type="ECO:0000313" key="6">
    <source>
        <dbReference type="Proteomes" id="UP000190130"/>
    </source>
</evidence>
<dbReference type="STRING" id="53254.SAMN05660750_03937"/>
<feature type="transmembrane region" description="Helical" evidence="1">
    <location>
        <begin position="42"/>
        <end position="60"/>
    </location>
</feature>
<keyword evidence="1" id="KW-0812">Transmembrane</keyword>
<dbReference type="AlphaFoldDB" id="A0A0Q3L141"/>
<organism evidence="3 5">
    <name type="scientific">Bosea thiooxidans</name>
    <dbReference type="NCBI Taxonomy" id="53254"/>
    <lineage>
        <taxon>Bacteria</taxon>
        <taxon>Pseudomonadati</taxon>
        <taxon>Pseudomonadota</taxon>
        <taxon>Alphaproteobacteria</taxon>
        <taxon>Hyphomicrobiales</taxon>
        <taxon>Boseaceae</taxon>
        <taxon>Bosea</taxon>
    </lineage>
</organism>
<protein>
    <submittedName>
        <fullName evidence="4">SPW repeat-containing protein</fullName>
    </submittedName>
</protein>
<dbReference type="RefSeq" id="WP_055728410.1">
    <property type="nucleotide sequence ID" value="NZ_FUYX01000012.1"/>
</dbReference>
<reference evidence="4 6" key="2">
    <citation type="submission" date="2017-02" db="EMBL/GenBank/DDBJ databases">
        <authorList>
            <person name="Peterson S.W."/>
        </authorList>
    </citation>
    <scope>NUCLEOTIDE SEQUENCE [LARGE SCALE GENOMIC DNA]</scope>
    <source>
        <strain evidence="4 6">DSM 9653</strain>
    </source>
</reference>
<reference evidence="3 5" key="1">
    <citation type="submission" date="2015-10" db="EMBL/GenBank/DDBJ databases">
        <title>Draft genome of Bosea thiooxidans.</title>
        <authorList>
            <person name="Wang X."/>
        </authorList>
    </citation>
    <scope>NUCLEOTIDE SEQUENCE [LARGE SCALE GENOMIC DNA]</scope>
    <source>
        <strain evidence="3 5">CGMCC 9174</strain>
    </source>
</reference>
<dbReference type="EMBL" id="FUYX01000012">
    <property type="protein sequence ID" value="SKC05981.1"/>
    <property type="molecule type" value="Genomic_DNA"/>
</dbReference>
<evidence type="ECO:0000256" key="1">
    <source>
        <dbReference type="SAM" id="Phobius"/>
    </source>
</evidence>